<proteinExistence type="predicted"/>
<keyword evidence="2" id="KW-1185">Reference proteome</keyword>
<organism evidence="1 2">
    <name type="scientific">Tilletiopsis washingtonensis</name>
    <dbReference type="NCBI Taxonomy" id="58919"/>
    <lineage>
        <taxon>Eukaryota</taxon>
        <taxon>Fungi</taxon>
        <taxon>Dikarya</taxon>
        <taxon>Basidiomycota</taxon>
        <taxon>Ustilaginomycotina</taxon>
        <taxon>Exobasidiomycetes</taxon>
        <taxon>Entylomatales</taxon>
        <taxon>Entylomatales incertae sedis</taxon>
        <taxon>Tilletiopsis</taxon>
    </lineage>
</organism>
<gene>
    <name evidence="1" type="ORF">FA09DRAFT_11071</name>
</gene>
<sequence>MMSGCGIRTCLPRCLPLAALTCRQHPAQVRQQARHLPRAHRLERAQPPSPAGQRYVTVLPPAADLRLPSAGRRHVHDAQHLLPELAADQRHGVGHSQATGALRQQGMGPGEHAAPLSFPHALAVHRRRHDRRGRVQELHLRLDAVCNRHVCFSSASLTLLPPLLAPPSSSPSPFMSPPPHLPRPIRSFATTSCAHACDGSRHCRCRS</sequence>
<dbReference type="AlphaFoldDB" id="A0A316ZK10"/>
<protein>
    <submittedName>
        <fullName evidence="1">Uncharacterized protein</fullName>
    </submittedName>
</protein>
<evidence type="ECO:0000313" key="1">
    <source>
        <dbReference type="EMBL" id="PWO01343.1"/>
    </source>
</evidence>
<name>A0A316ZK10_9BASI</name>
<dbReference type="RefSeq" id="XP_025601621.1">
    <property type="nucleotide sequence ID" value="XM_025738995.1"/>
</dbReference>
<evidence type="ECO:0000313" key="2">
    <source>
        <dbReference type="Proteomes" id="UP000245946"/>
    </source>
</evidence>
<reference evidence="1 2" key="1">
    <citation type="journal article" date="2018" name="Mol. Biol. Evol.">
        <title>Broad Genomic Sampling Reveals a Smut Pathogenic Ancestry of the Fungal Clade Ustilaginomycotina.</title>
        <authorList>
            <person name="Kijpornyongpan T."/>
            <person name="Mondo S.J."/>
            <person name="Barry K."/>
            <person name="Sandor L."/>
            <person name="Lee J."/>
            <person name="Lipzen A."/>
            <person name="Pangilinan J."/>
            <person name="LaButti K."/>
            <person name="Hainaut M."/>
            <person name="Henrissat B."/>
            <person name="Grigoriev I.V."/>
            <person name="Spatafora J.W."/>
            <person name="Aime M.C."/>
        </authorList>
    </citation>
    <scope>NUCLEOTIDE SEQUENCE [LARGE SCALE GENOMIC DNA]</scope>
    <source>
        <strain evidence="1 2">MCA 4186</strain>
    </source>
</reference>
<dbReference type="GeneID" id="37266541"/>
<accession>A0A316ZK10</accession>
<dbReference type="Proteomes" id="UP000245946">
    <property type="component" value="Unassembled WGS sequence"/>
</dbReference>
<dbReference type="EMBL" id="KZ819283">
    <property type="protein sequence ID" value="PWO01343.1"/>
    <property type="molecule type" value="Genomic_DNA"/>
</dbReference>